<dbReference type="Gene3D" id="2.130.10.10">
    <property type="entry name" value="YVTN repeat-like/Quinoprotein amine dehydrogenase"/>
    <property type="match status" value="2"/>
</dbReference>
<dbReference type="OrthoDB" id="145878at2157"/>
<dbReference type="PANTHER" id="PTHR34512">
    <property type="entry name" value="CELL SURFACE PROTEIN"/>
    <property type="match status" value="1"/>
</dbReference>
<dbReference type="PROSITE" id="PS51318">
    <property type="entry name" value="TAT"/>
    <property type="match status" value="1"/>
</dbReference>
<evidence type="ECO:0000313" key="3">
    <source>
        <dbReference type="EMBL" id="GGL37274.1"/>
    </source>
</evidence>
<dbReference type="Proteomes" id="UP000628840">
    <property type="component" value="Unassembled WGS sequence"/>
</dbReference>
<reference evidence="3 4" key="1">
    <citation type="journal article" date="2019" name="Int. J. Syst. Evol. Microbiol.">
        <title>The Global Catalogue of Microorganisms (GCM) 10K type strain sequencing project: providing services to taxonomists for standard genome sequencing and annotation.</title>
        <authorList>
            <consortium name="The Broad Institute Genomics Platform"/>
            <consortium name="The Broad Institute Genome Sequencing Center for Infectious Disease"/>
            <person name="Wu L."/>
            <person name="Ma J."/>
        </authorList>
    </citation>
    <scope>NUCLEOTIDE SEQUENCE [LARGE SCALE GENOMIC DNA]</scope>
    <source>
        <strain evidence="3 4">JCM 19585</strain>
    </source>
</reference>
<evidence type="ECO:0000259" key="2">
    <source>
        <dbReference type="Pfam" id="PF13360"/>
    </source>
</evidence>
<dbReference type="RefSeq" id="WP_188883707.1">
    <property type="nucleotide sequence ID" value="NZ_BMPF01000003.1"/>
</dbReference>
<keyword evidence="4" id="KW-1185">Reference proteome</keyword>
<feature type="domain" description="Pyrrolo-quinoline quinone repeat" evidence="2">
    <location>
        <begin position="138"/>
        <end position="250"/>
    </location>
</feature>
<protein>
    <recommendedName>
        <fullName evidence="2">Pyrrolo-quinoline quinone repeat domain-containing protein</fullName>
    </recommendedName>
</protein>
<organism evidence="3 4">
    <name type="scientific">Halarchaeum grantii</name>
    <dbReference type="NCBI Taxonomy" id="1193105"/>
    <lineage>
        <taxon>Archaea</taxon>
        <taxon>Methanobacteriati</taxon>
        <taxon>Methanobacteriota</taxon>
        <taxon>Stenosarchaea group</taxon>
        <taxon>Halobacteria</taxon>
        <taxon>Halobacteriales</taxon>
        <taxon>Halobacteriaceae</taxon>
    </lineage>
</organism>
<dbReference type="EMBL" id="BMPF01000003">
    <property type="protein sequence ID" value="GGL37274.1"/>
    <property type="molecule type" value="Genomic_DNA"/>
</dbReference>
<dbReference type="InterPro" id="IPR015943">
    <property type="entry name" value="WD40/YVTN_repeat-like_dom_sf"/>
</dbReference>
<dbReference type="SUPFAM" id="SSF50998">
    <property type="entry name" value="Quinoprotein alcohol dehydrogenase-like"/>
    <property type="match status" value="1"/>
</dbReference>
<dbReference type="PANTHER" id="PTHR34512:SF30">
    <property type="entry name" value="OUTER MEMBRANE PROTEIN ASSEMBLY FACTOR BAMB"/>
    <property type="match status" value="1"/>
</dbReference>
<sequence>MRRPALHSASTYRQSRRGSLTASPLGSRPQGRRGFLAALGATGLSALAGCSALAPRGPLEGTPPVAPDAPWPTAHGTPANDGRTTSPGPPDDSAVAHWDLFEHADSLLAAYSAPVIGDEYAYVARVPNRDFDAREDASGRLFALNPESETLAWTRPLTVPASGPPALLADRVVVATTAGELLAFDAEDGTARWSRVLGAPAAPPTTTAGRVFVGDGDGRLHALAPDGTRVWSATHGPAVEGPVVGTRPPAVAKPTVGEAFCFAVFGRKDGRTLVAYRLRDGGVAWTRDYPGTRIGRPPAVDAGVLYLPESGGLCALDAATGEERWFHAFGTYRAPSTPAVGDSGVYVAAKNAYALDRETGRERWRYVNASTGHVDYRHPLRASPALAGDALYVGVGCLEAATGEARWGEFGNDPEETADYYGATREAVPARGGPAVGDGALYVTMRYGRLYRFGGGR</sequence>
<feature type="compositionally biased region" description="Polar residues" evidence="1">
    <location>
        <begin position="8"/>
        <end position="24"/>
    </location>
</feature>
<dbReference type="InterPro" id="IPR011047">
    <property type="entry name" value="Quinoprotein_ADH-like_sf"/>
</dbReference>
<name>A0A830FBB2_9EURY</name>
<feature type="domain" description="Pyrrolo-quinoline quinone repeat" evidence="2">
    <location>
        <begin position="272"/>
        <end position="451"/>
    </location>
</feature>
<feature type="region of interest" description="Disordered" evidence="1">
    <location>
        <begin position="1"/>
        <end position="32"/>
    </location>
</feature>
<accession>A0A830FBB2</accession>
<dbReference type="InterPro" id="IPR018391">
    <property type="entry name" value="PQQ_b-propeller_rpt"/>
</dbReference>
<dbReference type="Pfam" id="PF13360">
    <property type="entry name" value="PQQ_2"/>
    <property type="match status" value="2"/>
</dbReference>
<evidence type="ECO:0000313" key="4">
    <source>
        <dbReference type="Proteomes" id="UP000628840"/>
    </source>
</evidence>
<dbReference type="SMART" id="SM00564">
    <property type="entry name" value="PQQ"/>
    <property type="match status" value="6"/>
</dbReference>
<dbReference type="InterPro" id="IPR006311">
    <property type="entry name" value="TAT_signal"/>
</dbReference>
<feature type="region of interest" description="Disordered" evidence="1">
    <location>
        <begin position="58"/>
        <end position="93"/>
    </location>
</feature>
<gene>
    <name evidence="3" type="ORF">GCM10009037_21020</name>
</gene>
<evidence type="ECO:0000256" key="1">
    <source>
        <dbReference type="SAM" id="MobiDB-lite"/>
    </source>
</evidence>
<dbReference type="AlphaFoldDB" id="A0A830FBB2"/>
<comment type="caution">
    <text evidence="3">The sequence shown here is derived from an EMBL/GenBank/DDBJ whole genome shotgun (WGS) entry which is preliminary data.</text>
</comment>
<dbReference type="InterPro" id="IPR002372">
    <property type="entry name" value="PQQ_rpt_dom"/>
</dbReference>
<proteinExistence type="predicted"/>